<sequence length="106" mass="11628">MLLTRADAAVVVVVGLELDEGTAILSSTYQEESATSSLPLAWRSSSRPFPTFRTAHFFLYPASIRPSKYLLLLSSYYPLFHLPLARSLLAMAIPSLTDRNPTGLVA</sequence>
<organism evidence="1 2">
    <name type="scientific">Ensete ventricosum</name>
    <name type="common">Abyssinian banana</name>
    <name type="synonym">Musa ensete</name>
    <dbReference type="NCBI Taxonomy" id="4639"/>
    <lineage>
        <taxon>Eukaryota</taxon>
        <taxon>Viridiplantae</taxon>
        <taxon>Streptophyta</taxon>
        <taxon>Embryophyta</taxon>
        <taxon>Tracheophyta</taxon>
        <taxon>Spermatophyta</taxon>
        <taxon>Magnoliopsida</taxon>
        <taxon>Liliopsida</taxon>
        <taxon>Zingiberales</taxon>
        <taxon>Musaceae</taxon>
        <taxon>Ensete</taxon>
    </lineage>
</organism>
<name>A0A427ARF5_ENSVE</name>
<gene>
    <name evidence="1" type="ORF">B296_00026008</name>
</gene>
<evidence type="ECO:0000313" key="1">
    <source>
        <dbReference type="EMBL" id="RRT78777.1"/>
    </source>
</evidence>
<accession>A0A427ARF5</accession>
<dbReference type="Proteomes" id="UP000287651">
    <property type="component" value="Unassembled WGS sequence"/>
</dbReference>
<evidence type="ECO:0000313" key="2">
    <source>
        <dbReference type="Proteomes" id="UP000287651"/>
    </source>
</evidence>
<dbReference type="EMBL" id="AMZH03001591">
    <property type="protein sequence ID" value="RRT78777.1"/>
    <property type="molecule type" value="Genomic_DNA"/>
</dbReference>
<comment type="caution">
    <text evidence="1">The sequence shown here is derived from an EMBL/GenBank/DDBJ whole genome shotgun (WGS) entry which is preliminary data.</text>
</comment>
<dbReference type="AlphaFoldDB" id="A0A427ARF5"/>
<protein>
    <submittedName>
        <fullName evidence="1">Uncharacterized protein</fullName>
    </submittedName>
</protein>
<reference evidence="1 2" key="1">
    <citation type="journal article" date="2014" name="Agronomy (Basel)">
        <title>A Draft Genome Sequence for Ensete ventricosum, the Drought-Tolerant Tree Against Hunger.</title>
        <authorList>
            <person name="Harrison J."/>
            <person name="Moore K.A."/>
            <person name="Paszkiewicz K."/>
            <person name="Jones T."/>
            <person name="Grant M."/>
            <person name="Ambacheew D."/>
            <person name="Muzemil S."/>
            <person name="Studholme D.J."/>
        </authorList>
    </citation>
    <scope>NUCLEOTIDE SEQUENCE [LARGE SCALE GENOMIC DNA]</scope>
</reference>
<proteinExistence type="predicted"/>